<dbReference type="AlphaFoldDB" id="A0A2K8KPP3"/>
<evidence type="ECO:0000313" key="2">
    <source>
        <dbReference type="EMBL" id="ATX76582.1"/>
    </source>
</evidence>
<dbReference type="EC" id="3.2.1.18" evidence="2"/>
<dbReference type="InterPro" id="IPR036278">
    <property type="entry name" value="Sialidase_sf"/>
</dbReference>
<keyword evidence="2" id="KW-0326">Glycosidase</keyword>
<keyword evidence="3" id="KW-1185">Reference proteome</keyword>
<feature type="domain" description="Sialidase" evidence="1">
    <location>
        <begin position="82"/>
        <end position="351"/>
    </location>
</feature>
<dbReference type="Proteomes" id="UP000229757">
    <property type="component" value="Chromosome"/>
</dbReference>
<dbReference type="InterPro" id="IPR011040">
    <property type="entry name" value="Sialidase"/>
</dbReference>
<reference evidence="2 3" key="1">
    <citation type="journal article" date="2017" name="Environ. Microbiol.">
        <title>Genomic and physiological analyses of 'Reinekea forsetii' reveal a versatile opportunistic lifestyle during spring algae blooms.</title>
        <authorList>
            <person name="Avci B."/>
            <person name="Hahnke R.L."/>
            <person name="Chafee M."/>
            <person name="Fischer T."/>
            <person name="Gruber-Vodicka H."/>
            <person name="Tegetmeyer H.E."/>
            <person name="Harder J."/>
            <person name="Fuchs B.M."/>
            <person name="Amann R.I."/>
            <person name="Teeling H."/>
        </authorList>
    </citation>
    <scope>NUCLEOTIDE SEQUENCE [LARGE SCALE GENOMIC DNA]</scope>
    <source>
        <strain evidence="2 3">Hel1_31_D35</strain>
    </source>
</reference>
<accession>A0A2K8KPP3</accession>
<dbReference type="Pfam" id="PF13088">
    <property type="entry name" value="BNR_2"/>
    <property type="match status" value="1"/>
</dbReference>
<dbReference type="PANTHER" id="PTHR43752">
    <property type="entry name" value="BNR/ASP-BOX REPEAT FAMILY PROTEIN"/>
    <property type="match status" value="1"/>
</dbReference>
<dbReference type="CDD" id="cd15482">
    <property type="entry name" value="Sialidase_non-viral"/>
    <property type="match status" value="1"/>
</dbReference>
<sequence length="377" mass="41746">MSANTQPSMRLSLQRLSAFMLLMVPVLAAYFWVKPVPAPVFLTPTAQVSNDAVWQESRFDQPEVRSVHASFVVNLPDNTQGVFWFGGSREGHRDVQIYRALMQDGQMISAPQAVLSASMLADLSSRYIKKLGNPVLSFVNDTLYLWVVNVSVGGWATARVDLLASEDLGANFGYLKSLRMSPFFNQSTLVKTRPVPMSQGLLLPAYFEMNRMDPVMIYFDADMAIRSSHTLAMDAIQPVVVVDSDQTANVFARPNDQGFIQNGQFQLDSAAWQGANLADMSNASSDLSIVRLSATNLLMAHNPAPDRSLLLLSLSQDNGATWQRVKVIEQTSGERFSYPSMLLDEGGFVHLSYTNKRKFISYIRFSIASLNLAAVLP</sequence>
<evidence type="ECO:0000313" key="3">
    <source>
        <dbReference type="Proteomes" id="UP000229757"/>
    </source>
</evidence>
<dbReference type="Gene3D" id="2.120.10.10">
    <property type="match status" value="1"/>
</dbReference>
<dbReference type="KEGG" id="rfo:REIFOR_01436"/>
<keyword evidence="2" id="KW-0378">Hydrolase</keyword>
<evidence type="ECO:0000259" key="1">
    <source>
        <dbReference type="Pfam" id="PF13088"/>
    </source>
</evidence>
<gene>
    <name evidence="2" type="ORF">REIFOR_01436</name>
</gene>
<name>A0A2K8KPP3_9GAMM</name>
<dbReference type="OrthoDB" id="41724at2"/>
<dbReference type="GO" id="GO:0004308">
    <property type="term" value="F:exo-alpha-sialidase activity"/>
    <property type="evidence" value="ECO:0007669"/>
    <property type="project" value="UniProtKB-EC"/>
</dbReference>
<dbReference type="EMBL" id="CP011797">
    <property type="protein sequence ID" value="ATX76582.1"/>
    <property type="molecule type" value="Genomic_DNA"/>
</dbReference>
<protein>
    <submittedName>
        <fullName evidence="2">Neuraminidase, GH33 family</fullName>
        <ecNumber evidence="2">3.2.1.18</ecNumber>
    </submittedName>
</protein>
<organism evidence="2 3">
    <name type="scientific">Reinekea forsetii</name>
    <dbReference type="NCBI Taxonomy" id="1336806"/>
    <lineage>
        <taxon>Bacteria</taxon>
        <taxon>Pseudomonadati</taxon>
        <taxon>Pseudomonadota</taxon>
        <taxon>Gammaproteobacteria</taxon>
        <taxon>Oceanospirillales</taxon>
        <taxon>Saccharospirillaceae</taxon>
        <taxon>Reinekea</taxon>
    </lineage>
</organism>
<dbReference type="PANTHER" id="PTHR43752:SF2">
    <property type="entry name" value="BNR_ASP-BOX REPEAT FAMILY PROTEIN"/>
    <property type="match status" value="1"/>
</dbReference>
<proteinExistence type="predicted"/>
<dbReference type="SUPFAM" id="SSF50939">
    <property type="entry name" value="Sialidases"/>
    <property type="match status" value="1"/>
</dbReference>
<dbReference type="RefSeq" id="WP_100256914.1">
    <property type="nucleotide sequence ID" value="NZ_CP011797.1"/>
</dbReference>